<gene>
    <name evidence="1" type="ORF">DDF84_010225</name>
</gene>
<organism evidence="1 2">
    <name type="scientific">Cupriavidus metallidurans</name>
    <dbReference type="NCBI Taxonomy" id="119219"/>
    <lineage>
        <taxon>Bacteria</taxon>
        <taxon>Pseudomonadati</taxon>
        <taxon>Pseudomonadota</taxon>
        <taxon>Betaproteobacteria</taxon>
        <taxon>Burkholderiales</taxon>
        <taxon>Burkholderiaceae</taxon>
        <taxon>Cupriavidus</taxon>
    </lineage>
</organism>
<dbReference type="AlphaFoldDB" id="A0A482IQ83"/>
<dbReference type="Proteomes" id="UP000253772">
    <property type="component" value="Chromosome c1"/>
</dbReference>
<dbReference type="RefSeq" id="WP_111733416.1">
    <property type="nucleotide sequence ID" value="NZ_CP037900.1"/>
</dbReference>
<evidence type="ECO:0000313" key="2">
    <source>
        <dbReference type="Proteomes" id="UP000253772"/>
    </source>
</evidence>
<sequence length="146" mass="16252">MRKPAELREAITAAVPDLKRNPDKLHLSVEEGRVVATGASTISFEYQYTLTLLVTDFADSADAITVPVLAWLRANQPELFTNPDKQPDGFKFETDILNHDCVDLLMRLPLTERVVVKVAGDRYDVTHSPEPIDPYDDSSGWKLAGV</sequence>
<dbReference type="OrthoDB" id="8564199at2"/>
<dbReference type="EMBL" id="CP037900">
    <property type="protein sequence ID" value="QBP10106.1"/>
    <property type="molecule type" value="Genomic_DNA"/>
</dbReference>
<evidence type="ECO:0000313" key="1">
    <source>
        <dbReference type="EMBL" id="QBP10106.1"/>
    </source>
</evidence>
<accession>A0A482IQ83</accession>
<dbReference type="InterPro" id="IPR009678">
    <property type="entry name" value="Phage_tail_completion_R"/>
</dbReference>
<reference evidence="1 2" key="1">
    <citation type="submission" date="2019-03" db="EMBL/GenBank/DDBJ databases">
        <title>Comparative insights into the high quality Complete genome sequence of highly metal resistant Cupriavidus metallidurans strain BS1 isolated from a gold-copper mine.</title>
        <authorList>
            <person name="Mazhar H.S."/>
            <person name="Rensing C."/>
        </authorList>
    </citation>
    <scope>NUCLEOTIDE SEQUENCE [LARGE SCALE GENOMIC DNA]</scope>
    <source>
        <strain evidence="1 2">BS1</strain>
    </source>
</reference>
<dbReference type="Pfam" id="PF06891">
    <property type="entry name" value="P2_Phage_GpR"/>
    <property type="match status" value="1"/>
</dbReference>
<proteinExistence type="predicted"/>
<name>A0A482IQ83_9BURK</name>
<protein>
    <submittedName>
        <fullName evidence="1">Phage tail protein</fullName>
    </submittedName>
</protein>